<evidence type="ECO:0000313" key="3">
    <source>
        <dbReference type="Proteomes" id="UP000823405"/>
    </source>
</evidence>
<feature type="region of interest" description="Disordered" evidence="1">
    <location>
        <begin position="1"/>
        <end position="58"/>
    </location>
</feature>
<evidence type="ECO:0000313" key="2">
    <source>
        <dbReference type="EMBL" id="KAG0298299.1"/>
    </source>
</evidence>
<dbReference type="AlphaFoldDB" id="A0A9P6UH17"/>
<dbReference type="EMBL" id="JAAAIN010002002">
    <property type="protein sequence ID" value="KAG0298299.1"/>
    <property type="molecule type" value="Genomic_DNA"/>
</dbReference>
<keyword evidence="3" id="KW-1185">Reference proteome</keyword>
<evidence type="ECO:0000256" key="1">
    <source>
        <dbReference type="SAM" id="MobiDB-lite"/>
    </source>
</evidence>
<sequence>MSFFKSSKKQSTTVPAPALAHGPAPASAHDPAPPPYSPQGPAQEKVPKQAPKMTEQEA</sequence>
<reference evidence="2" key="1">
    <citation type="journal article" date="2020" name="Fungal Divers.">
        <title>Resolving the Mortierellaceae phylogeny through synthesis of multi-gene phylogenetics and phylogenomics.</title>
        <authorList>
            <person name="Vandepol N."/>
            <person name="Liber J."/>
            <person name="Desiro A."/>
            <person name="Na H."/>
            <person name="Kennedy M."/>
            <person name="Barry K."/>
            <person name="Grigoriev I.V."/>
            <person name="Miller A.N."/>
            <person name="O'Donnell K."/>
            <person name="Stajich J.E."/>
            <person name="Bonito G."/>
        </authorList>
    </citation>
    <scope>NUCLEOTIDE SEQUENCE</scope>
    <source>
        <strain evidence="2">NVP60</strain>
    </source>
</reference>
<comment type="caution">
    <text evidence="2">The sequence shown here is derived from an EMBL/GenBank/DDBJ whole genome shotgun (WGS) entry which is preliminary data.</text>
</comment>
<protein>
    <submittedName>
        <fullName evidence="2">Uncharacterized protein</fullName>
    </submittedName>
</protein>
<feature type="non-terminal residue" evidence="2">
    <location>
        <position position="58"/>
    </location>
</feature>
<accession>A0A9P6UH17</accession>
<gene>
    <name evidence="2" type="ORF">BGZ97_004119</name>
</gene>
<organism evidence="2 3">
    <name type="scientific">Linnemannia gamsii</name>
    <dbReference type="NCBI Taxonomy" id="64522"/>
    <lineage>
        <taxon>Eukaryota</taxon>
        <taxon>Fungi</taxon>
        <taxon>Fungi incertae sedis</taxon>
        <taxon>Mucoromycota</taxon>
        <taxon>Mortierellomycotina</taxon>
        <taxon>Mortierellomycetes</taxon>
        <taxon>Mortierellales</taxon>
        <taxon>Mortierellaceae</taxon>
        <taxon>Linnemannia</taxon>
    </lineage>
</organism>
<name>A0A9P6UH17_9FUNG</name>
<feature type="compositionally biased region" description="Low complexity" evidence="1">
    <location>
        <begin position="15"/>
        <end position="30"/>
    </location>
</feature>
<dbReference type="Proteomes" id="UP000823405">
    <property type="component" value="Unassembled WGS sequence"/>
</dbReference>
<proteinExistence type="predicted"/>